<dbReference type="InterPro" id="IPR030395">
    <property type="entry name" value="GP_PDE_dom"/>
</dbReference>
<name>A0A6J7AUP6_9ZZZZ</name>
<reference evidence="2" key="1">
    <citation type="submission" date="2020-05" db="EMBL/GenBank/DDBJ databases">
        <authorList>
            <person name="Chiriac C."/>
            <person name="Salcher M."/>
            <person name="Ghai R."/>
            <person name="Kavagutti S V."/>
        </authorList>
    </citation>
    <scope>NUCLEOTIDE SEQUENCE</scope>
</reference>
<feature type="domain" description="GP-PDE" evidence="1">
    <location>
        <begin position="11"/>
        <end position="243"/>
    </location>
</feature>
<dbReference type="PANTHER" id="PTHR43805">
    <property type="entry name" value="GLYCEROPHOSPHORYL DIESTER PHOSPHODIESTERASE"/>
    <property type="match status" value="1"/>
</dbReference>
<dbReference type="GO" id="GO:0006629">
    <property type="term" value="P:lipid metabolic process"/>
    <property type="evidence" value="ECO:0007669"/>
    <property type="project" value="InterPro"/>
</dbReference>
<evidence type="ECO:0000313" key="2">
    <source>
        <dbReference type="EMBL" id="CAB4836776.1"/>
    </source>
</evidence>
<evidence type="ECO:0000259" key="1">
    <source>
        <dbReference type="PROSITE" id="PS51704"/>
    </source>
</evidence>
<sequence length="252" mass="27667">MTFVFLDHPGPIAVAHRGGAGVHPENTMDAFTHAVSLGYRYLETDAHLTIDGQVIAFHDERLDRVTDRQGRVEALTLREVREARIGGRGEIVVLEELLTKFPHQRINIDPKSAAVVAPLAQLLERTGAIERVCIGSFSDARIARMVELLGPNLCTSGGPRAVARLRIASFGGRTKVPAMGCVQVPLRTRGITIVDERFVRAAHCRGLPVHVWTIDDPAEMNRLLDLGVDGIMTDQPEVLRTVLQSRGSWHPA</sequence>
<proteinExistence type="predicted"/>
<dbReference type="EMBL" id="CAFABA010000233">
    <property type="protein sequence ID" value="CAB4836776.1"/>
    <property type="molecule type" value="Genomic_DNA"/>
</dbReference>
<protein>
    <submittedName>
        <fullName evidence="2">Unannotated protein</fullName>
    </submittedName>
</protein>
<accession>A0A6J7AUP6</accession>
<dbReference type="GO" id="GO:0008081">
    <property type="term" value="F:phosphoric diester hydrolase activity"/>
    <property type="evidence" value="ECO:0007669"/>
    <property type="project" value="InterPro"/>
</dbReference>
<gene>
    <name evidence="2" type="ORF">UFOPK3139_03221</name>
</gene>
<dbReference type="CDD" id="cd08561">
    <property type="entry name" value="GDPD_cytoplasmic_ScUgpQ2_like"/>
    <property type="match status" value="1"/>
</dbReference>
<dbReference type="Gene3D" id="3.20.20.190">
    <property type="entry name" value="Phosphatidylinositol (PI) phosphodiesterase"/>
    <property type="match status" value="1"/>
</dbReference>
<dbReference type="Pfam" id="PF03009">
    <property type="entry name" value="GDPD"/>
    <property type="match status" value="1"/>
</dbReference>
<dbReference type="PANTHER" id="PTHR43805:SF1">
    <property type="entry name" value="GP-PDE DOMAIN-CONTAINING PROTEIN"/>
    <property type="match status" value="1"/>
</dbReference>
<dbReference type="PROSITE" id="PS51704">
    <property type="entry name" value="GP_PDE"/>
    <property type="match status" value="1"/>
</dbReference>
<dbReference type="AlphaFoldDB" id="A0A6J7AUP6"/>
<dbReference type="InterPro" id="IPR017946">
    <property type="entry name" value="PLC-like_Pdiesterase_TIM-brl"/>
</dbReference>
<organism evidence="2">
    <name type="scientific">freshwater metagenome</name>
    <dbReference type="NCBI Taxonomy" id="449393"/>
    <lineage>
        <taxon>unclassified sequences</taxon>
        <taxon>metagenomes</taxon>
        <taxon>ecological metagenomes</taxon>
    </lineage>
</organism>
<dbReference type="SUPFAM" id="SSF51695">
    <property type="entry name" value="PLC-like phosphodiesterases"/>
    <property type="match status" value="1"/>
</dbReference>